<dbReference type="GO" id="GO:0032259">
    <property type="term" value="P:methylation"/>
    <property type="evidence" value="ECO:0007669"/>
    <property type="project" value="UniProtKB-KW"/>
</dbReference>
<reference evidence="3 4" key="1">
    <citation type="submission" date="2014-12" db="EMBL/GenBank/DDBJ databases">
        <title>16Stimator: statistical estimation of ribosomal gene copy numbers from draft genome assemblies.</title>
        <authorList>
            <person name="Perisin M.A."/>
            <person name="Vetter M."/>
            <person name="Gilbert J.A."/>
            <person name="Bergelson J."/>
        </authorList>
    </citation>
    <scope>NUCLEOTIDE SEQUENCE [LARGE SCALE GENOMIC DNA]</scope>
    <source>
        <strain evidence="3 4">MEDvA23</strain>
    </source>
</reference>
<keyword evidence="2" id="KW-0808">Transferase</keyword>
<name>A0A0D0N288_VARPD</name>
<dbReference type="EMBL" id="JXQQ01000003">
    <property type="protein sequence ID" value="KIQ37214.1"/>
    <property type="molecule type" value="Genomic_DNA"/>
</dbReference>
<keyword evidence="1" id="KW-0489">Methyltransferase</keyword>
<dbReference type="Gene3D" id="3.40.50.150">
    <property type="entry name" value="Vaccinia Virus protein VP39"/>
    <property type="match status" value="1"/>
</dbReference>
<dbReference type="SUPFAM" id="SSF53335">
    <property type="entry name" value="S-adenosyl-L-methionine-dependent methyltransferases"/>
    <property type="match status" value="1"/>
</dbReference>
<evidence type="ECO:0000313" key="4">
    <source>
        <dbReference type="Proteomes" id="UP000032067"/>
    </source>
</evidence>
<gene>
    <name evidence="3" type="ORF">RT97_00800</name>
</gene>
<dbReference type="Proteomes" id="UP000032067">
    <property type="component" value="Unassembled WGS sequence"/>
</dbReference>
<sequence length="258" mass="27592">MLLTLAARASADGVQAEPGFSDPEAQRIAAAMSLDLAAYTADAAFVRGVVLRAALIDRFALAFFAAHPCGLCVTLGAGLCTRRSRLGACGGAGWLNVDLPDAIGLREAHAAPGDAERNLACSVLGTAWLDAVALHGERPVLLVLEGVCPYLAQAPLEAMLRRAAEWFEQRSATCVLVMDYVHPILARMPVQVGGMHLPVVSGFENATRIAAIHPSIRVRSEDHLYARFSEQHRLFETAFQATTGQWPYTVARFAMGAP</sequence>
<dbReference type="InterPro" id="IPR029063">
    <property type="entry name" value="SAM-dependent_MTases_sf"/>
</dbReference>
<dbReference type="Pfam" id="PF04072">
    <property type="entry name" value="LCM"/>
    <property type="match status" value="1"/>
</dbReference>
<dbReference type="AlphaFoldDB" id="A0A0D0N288"/>
<dbReference type="OrthoDB" id="9800233at2"/>
<dbReference type="InterPro" id="IPR007213">
    <property type="entry name" value="Ppm1/Ppm2/Tcmp"/>
</dbReference>
<evidence type="ECO:0000256" key="2">
    <source>
        <dbReference type="ARBA" id="ARBA00022679"/>
    </source>
</evidence>
<proteinExistence type="predicted"/>
<dbReference type="PANTHER" id="PTHR43619:SF2">
    <property type="entry name" value="S-ADENOSYL-L-METHIONINE-DEPENDENT METHYLTRANSFERASES SUPERFAMILY PROTEIN"/>
    <property type="match status" value="1"/>
</dbReference>
<protein>
    <submittedName>
        <fullName evidence="3">Poly(3-hydroxyalkanoate) synthetase</fullName>
    </submittedName>
</protein>
<accession>A0A0D0N288</accession>
<dbReference type="PANTHER" id="PTHR43619">
    <property type="entry name" value="S-ADENOSYL-L-METHIONINE-DEPENDENT METHYLTRANSFERASE YKTD-RELATED"/>
    <property type="match status" value="1"/>
</dbReference>
<comment type="caution">
    <text evidence="3">The sequence shown here is derived from an EMBL/GenBank/DDBJ whole genome shotgun (WGS) entry which is preliminary data.</text>
</comment>
<evidence type="ECO:0000256" key="1">
    <source>
        <dbReference type="ARBA" id="ARBA00022603"/>
    </source>
</evidence>
<organism evidence="3 4">
    <name type="scientific">Variovorax paradoxus</name>
    <dbReference type="NCBI Taxonomy" id="34073"/>
    <lineage>
        <taxon>Bacteria</taxon>
        <taxon>Pseudomonadati</taxon>
        <taxon>Pseudomonadota</taxon>
        <taxon>Betaproteobacteria</taxon>
        <taxon>Burkholderiales</taxon>
        <taxon>Comamonadaceae</taxon>
        <taxon>Variovorax</taxon>
    </lineage>
</organism>
<evidence type="ECO:0000313" key="3">
    <source>
        <dbReference type="EMBL" id="KIQ37214.1"/>
    </source>
</evidence>
<dbReference type="GO" id="GO:0008168">
    <property type="term" value="F:methyltransferase activity"/>
    <property type="evidence" value="ECO:0007669"/>
    <property type="project" value="UniProtKB-KW"/>
</dbReference>